<dbReference type="Proteomes" id="UP000525923">
    <property type="component" value="Unassembled WGS sequence"/>
</dbReference>
<sequence length="193" mass="21536">MNRLVVMTVGKTHSGKTSFAKALEKRLPGSLVIDQDVQAEFLHTYYQQIVPREGPNLIKNALTKMIVEYAVDETASHVILSNSNRHYDGRRRLLNYFASKGLKTIIVHFDIPEAILMERIALSGRDTAILRTVSTFEQVLVQQQADDSGKAIATPGKGEADHLFTIKKEADTESAIQNILDIINEQKIKCTEG</sequence>
<organism evidence="1 2">
    <name type="scientific">Planococcus koreensis</name>
    <dbReference type="NCBI Taxonomy" id="112331"/>
    <lineage>
        <taxon>Bacteria</taxon>
        <taxon>Bacillati</taxon>
        <taxon>Bacillota</taxon>
        <taxon>Bacilli</taxon>
        <taxon>Bacillales</taxon>
        <taxon>Caryophanaceae</taxon>
        <taxon>Planococcus</taxon>
    </lineage>
</organism>
<dbReference type="InterPro" id="IPR027417">
    <property type="entry name" value="P-loop_NTPase"/>
</dbReference>
<reference evidence="1 2" key="1">
    <citation type="submission" date="2020-08" db="EMBL/GenBank/DDBJ databases">
        <title>Genomic Encyclopedia of Type Strains, Phase IV (KMG-IV): sequencing the most valuable type-strain genomes for metagenomic binning, comparative biology and taxonomic classification.</title>
        <authorList>
            <person name="Goeker M."/>
        </authorList>
    </citation>
    <scope>NUCLEOTIDE SEQUENCE [LARGE SCALE GENOMIC DNA]</scope>
    <source>
        <strain evidence="1 2">DSM 15895</strain>
    </source>
</reference>
<accession>A0A7W8FUT4</accession>
<dbReference type="AlphaFoldDB" id="A0A7W8FUT4"/>
<keyword evidence="1" id="KW-0418">Kinase</keyword>
<keyword evidence="1" id="KW-0808">Transferase</keyword>
<protein>
    <submittedName>
        <fullName evidence="1">Putative kinase</fullName>
    </submittedName>
</protein>
<dbReference type="SUPFAM" id="SSF52540">
    <property type="entry name" value="P-loop containing nucleoside triphosphate hydrolases"/>
    <property type="match status" value="1"/>
</dbReference>
<comment type="caution">
    <text evidence="1">The sequence shown here is derived from an EMBL/GenBank/DDBJ whole genome shotgun (WGS) entry which is preliminary data.</text>
</comment>
<evidence type="ECO:0000313" key="2">
    <source>
        <dbReference type="Proteomes" id="UP000525923"/>
    </source>
</evidence>
<dbReference type="Gene3D" id="3.40.50.300">
    <property type="entry name" value="P-loop containing nucleotide triphosphate hydrolases"/>
    <property type="match status" value="1"/>
</dbReference>
<proteinExistence type="predicted"/>
<dbReference type="OrthoDB" id="2356842at2"/>
<keyword evidence="2" id="KW-1185">Reference proteome</keyword>
<dbReference type="GO" id="GO:0016301">
    <property type="term" value="F:kinase activity"/>
    <property type="evidence" value="ECO:0007669"/>
    <property type="project" value="UniProtKB-KW"/>
</dbReference>
<evidence type="ECO:0000313" key="1">
    <source>
        <dbReference type="EMBL" id="MBB5180955.1"/>
    </source>
</evidence>
<dbReference type="RefSeq" id="WP_135501142.1">
    <property type="nucleotide sequence ID" value="NZ_JACHHE010000006.1"/>
</dbReference>
<name>A0A7W8FUT4_9BACL</name>
<gene>
    <name evidence="1" type="ORF">HNQ44_002400</name>
</gene>
<dbReference type="Pfam" id="PF13671">
    <property type="entry name" value="AAA_33"/>
    <property type="match status" value="1"/>
</dbReference>
<dbReference type="EMBL" id="JACHHE010000006">
    <property type="protein sequence ID" value="MBB5180955.1"/>
    <property type="molecule type" value="Genomic_DNA"/>
</dbReference>